<feature type="chain" id="PRO_5041414573" evidence="1">
    <location>
        <begin position="22"/>
        <end position="218"/>
    </location>
</feature>
<proteinExistence type="predicted"/>
<keyword evidence="1" id="KW-0732">Signal</keyword>
<evidence type="ECO:0000313" key="4">
    <source>
        <dbReference type="Proteomes" id="UP001163821"/>
    </source>
</evidence>
<evidence type="ECO:0000256" key="1">
    <source>
        <dbReference type="SAM" id="SignalP"/>
    </source>
</evidence>
<dbReference type="AlphaFoldDB" id="A0AA41YAD2"/>
<protein>
    <submittedName>
        <fullName evidence="3">DUF4159 domain-containing protein</fullName>
    </submittedName>
</protein>
<dbReference type="Proteomes" id="UP001163821">
    <property type="component" value="Unassembled WGS sequence"/>
</dbReference>
<evidence type="ECO:0000313" key="3">
    <source>
        <dbReference type="EMBL" id="MCW0484935.1"/>
    </source>
</evidence>
<reference evidence="3" key="1">
    <citation type="submission" date="2022-10" db="EMBL/GenBank/DDBJ databases">
        <title>Gaoshiqiia sediminis gen. nov., sp. nov., isolated from coastal sediment.</title>
        <authorList>
            <person name="Yu W.X."/>
            <person name="Mu D.S."/>
            <person name="Du J.Z."/>
            <person name="Liang Y.Q."/>
        </authorList>
    </citation>
    <scope>NUCLEOTIDE SEQUENCE</scope>
    <source>
        <strain evidence="3">A06</strain>
    </source>
</reference>
<comment type="caution">
    <text evidence="3">The sequence shown here is derived from an EMBL/GenBank/DDBJ whole genome shotgun (WGS) entry which is preliminary data.</text>
</comment>
<feature type="domain" description="DUF4159" evidence="2">
    <location>
        <begin position="26"/>
        <end position="216"/>
    </location>
</feature>
<sequence>MAKYLVLLALVILFLSGAAQNPDLKIGLIKYKGGGDWYADPTALPNLMRFCNQELNATFANEPGTVEPGSIELFNYPMVHITGHGNIIFTHEETRNLRLYFEAGGFLHIDDNYGIDSYIRREMKKIFPDQEFIELPPDHPIFHQKFDFPNGLPKIHEHDNKRPQAFGLFIDNRLVCLYTYESDISDGWEDPSVHNDPPEIRRKALEMGANIVAYVFSN</sequence>
<dbReference type="InterPro" id="IPR025297">
    <property type="entry name" value="DUF4159"/>
</dbReference>
<dbReference type="RefSeq" id="WP_282593521.1">
    <property type="nucleotide sequence ID" value="NZ_JAPAAF010000065.1"/>
</dbReference>
<name>A0AA41YAD2_9BACT</name>
<dbReference type="Gene3D" id="3.40.50.12140">
    <property type="entry name" value="Domain of unknown function DUF4159"/>
    <property type="match status" value="1"/>
</dbReference>
<organism evidence="3 4">
    <name type="scientific">Gaoshiqia sediminis</name>
    <dbReference type="NCBI Taxonomy" id="2986998"/>
    <lineage>
        <taxon>Bacteria</taxon>
        <taxon>Pseudomonadati</taxon>
        <taxon>Bacteroidota</taxon>
        <taxon>Bacteroidia</taxon>
        <taxon>Marinilabiliales</taxon>
        <taxon>Prolixibacteraceae</taxon>
        <taxon>Gaoshiqia</taxon>
    </lineage>
</organism>
<dbReference type="EMBL" id="JAPAAF010000065">
    <property type="protein sequence ID" value="MCW0484935.1"/>
    <property type="molecule type" value="Genomic_DNA"/>
</dbReference>
<keyword evidence="4" id="KW-1185">Reference proteome</keyword>
<accession>A0AA41YAD2</accession>
<evidence type="ECO:0000259" key="2">
    <source>
        <dbReference type="Pfam" id="PF13709"/>
    </source>
</evidence>
<dbReference type="Pfam" id="PF13709">
    <property type="entry name" value="DUF4159"/>
    <property type="match status" value="1"/>
</dbReference>
<feature type="signal peptide" evidence="1">
    <location>
        <begin position="1"/>
        <end position="21"/>
    </location>
</feature>
<gene>
    <name evidence="3" type="ORF">N2K84_19535</name>
</gene>